<keyword evidence="3" id="KW-1185">Reference proteome</keyword>
<protein>
    <submittedName>
        <fullName evidence="2">Uncharacterized protein</fullName>
    </submittedName>
</protein>
<dbReference type="AlphaFoldDB" id="A0AAD9ZH80"/>
<feature type="region of interest" description="Disordered" evidence="1">
    <location>
        <begin position="201"/>
        <end position="236"/>
    </location>
</feature>
<name>A0AAD9ZH80_9LECA</name>
<sequence length="236" mass="26848">MVKVPRRRSSLTAIDLDSSHFDMLDPKHPNLQHRASTITKPGRRPSGLAESIRPVISNSGSLVVTPQLSQARDTLSLLLPALSNSRVSSVSSHSPSDNPRMSPVPSHIHLPKTFPTGPVPVPTPPLTIVRMKCYQGHKRMVASANKYNPVLCMVCKHEKHDRRWRCPFCALRIRGLCMAEFDRRGRDLEFIFGWLQKLKEEDENGREDGEDKWKENGVKPHQEPDRMRIKKVRETL</sequence>
<gene>
    <name evidence="2" type="ORF">OEA41_000775</name>
</gene>
<comment type="caution">
    <text evidence="2">The sequence shown here is derived from an EMBL/GenBank/DDBJ whole genome shotgun (WGS) entry which is preliminary data.</text>
</comment>
<feature type="compositionally biased region" description="Basic and acidic residues" evidence="1">
    <location>
        <begin position="206"/>
        <end position="236"/>
    </location>
</feature>
<dbReference type="EMBL" id="JASNWA010000003">
    <property type="protein sequence ID" value="KAK3178638.1"/>
    <property type="molecule type" value="Genomic_DNA"/>
</dbReference>
<accession>A0AAD9ZH80</accession>
<feature type="region of interest" description="Disordered" evidence="1">
    <location>
        <begin position="26"/>
        <end position="49"/>
    </location>
</feature>
<dbReference type="Proteomes" id="UP001276659">
    <property type="component" value="Unassembled WGS sequence"/>
</dbReference>
<evidence type="ECO:0000256" key="1">
    <source>
        <dbReference type="SAM" id="MobiDB-lite"/>
    </source>
</evidence>
<evidence type="ECO:0000313" key="2">
    <source>
        <dbReference type="EMBL" id="KAK3178638.1"/>
    </source>
</evidence>
<organism evidence="2 3">
    <name type="scientific">Lepraria neglecta</name>
    <dbReference type="NCBI Taxonomy" id="209136"/>
    <lineage>
        <taxon>Eukaryota</taxon>
        <taxon>Fungi</taxon>
        <taxon>Dikarya</taxon>
        <taxon>Ascomycota</taxon>
        <taxon>Pezizomycotina</taxon>
        <taxon>Lecanoromycetes</taxon>
        <taxon>OSLEUM clade</taxon>
        <taxon>Lecanoromycetidae</taxon>
        <taxon>Lecanorales</taxon>
        <taxon>Lecanorineae</taxon>
        <taxon>Stereocaulaceae</taxon>
        <taxon>Lepraria</taxon>
    </lineage>
</organism>
<reference evidence="2" key="1">
    <citation type="submission" date="2022-11" db="EMBL/GenBank/DDBJ databases">
        <title>Chromosomal genome sequence assembly and mating type (MAT) locus characterization of the leprose asexual lichenized fungus Lepraria neglecta (Nyl.) Erichsen.</title>
        <authorList>
            <person name="Allen J.L."/>
            <person name="Pfeffer B."/>
        </authorList>
    </citation>
    <scope>NUCLEOTIDE SEQUENCE</scope>
    <source>
        <strain evidence="2">Allen 5258</strain>
    </source>
</reference>
<evidence type="ECO:0000313" key="3">
    <source>
        <dbReference type="Proteomes" id="UP001276659"/>
    </source>
</evidence>
<proteinExistence type="predicted"/>